<evidence type="ECO:0000256" key="6">
    <source>
        <dbReference type="ARBA" id="ARBA00023134"/>
    </source>
</evidence>
<evidence type="ECO:0000313" key="13">
    <source>
        <dbReference type="Proteomes" id="UP000298738"/>
    </source>
</evidence>
<dbReference type="Pfam" id="PF07650">
    <property type="entry name" value="KH_2"/>
    <property type="match status" value="1"/>
</dbReference>
<dbReference type="InterPro" id="IPR027417">
    <property type="entry name" value="P-loop_NTPase"/>
</dbReference>
<keyword evidence="7" id="KW-0472">Membrane</keyword>
<keyword evidence="4 7" id="KW-0547">Nucleotide-binding</keyword>
<dbReference type="CDD" id="cd22534">
    <property type="entry name" value="KH-II_Era"/>
    <property type="match status" value="1"/>
</dbReference>
<comment type="subunit">
    <text evidence="7">Monomer.</text>
</comment>
<dbReference type="PROSITE" id="PS50823">
    <property type="entry name" value="KH_TYPE_2"/>
    <property type="match status" value="1"/>
</dbReference>
<feature type="region of interest" description="G4" evidence="8">
    <location>
        <begin position="124"/>
        <end position="127"/>
    </location>
</feature>
<evidence type="ECO:0000256" key="9">
    <source>
        <dbReference type="RuleBase" id="RU003761"/>
    </source>
</evidence>
<name>A0A4D6Y4V9_9GAMM</name>
<dbReference type="GO" id="GO:0000028">
    <property type="term" value="P:ribosomal small subunit assembly"/>
    <property type="evidence" value="ECO:0007669"/>
    <property type="project" value="TreeGrafter"/>
</dbReference>
<feature type="region of interest" description="G2" evidence="8">
    <location>
        <begin position="41"/>
        <end position="45"/>
    </location>
</feature>
<evidence type="ECO:0000259" key="10">
    <source>
        <dbReference type="PROSITE" id="PS50823"/>
    </source>
</evidence>
<dbReference type="HAMAP" id="MF_00367">
    <property type="entry name" value="GTPase_Era"/>
    <property type="match status" value="1"/>
</dbReference>
<feature type="region of interest" description="G5" evidence="8">
    <location>
        <begin position="154"/>
        <end position="156"/>
    </location>
</feature>
<dbReference type="EMBL" id="CP034876">
    <property type="protein sequence ID" value="QCI20981.1"/>
    <property type="molecule type" value="Genomic_DNA"/>
</dbReference>
<dbReference type="Gene3D" id="3.30.300.20">
    <property type="match status" value="1"/>
</dbReference>
<dbReference type="GO" id="GO:0043024">
    <property type="term" value="F:ribosomal small subunit binding"/>
    <property type="evidence" value="ECO:0007669"/>
    <property type="project" value="TreeGrafter"/>
</dbReference>
<proteinExistence type="inferred from homology"/>
<evidence type="ECO:0000256" key="5">
    <source>
        <dbReference type="ARBA" id="ARBA00022884"/>
    </source>
</evidence>
<dbReference type="InterPro" id="IPR005662">
    <property type="entry name" value="GTPase_Era-like"/>
</dbReference>
<dbReference type="GO" id="GO:0003924">
    <property type="term" value="F:GTPase activity"/>
    <property type="evidence" value="ECO:0007669"/>
    <property type="project" value="UniProtKB-UniRule"/>
</dbReference>
<evidence type="ECO:0000256" key="8">
    <source>
        <dbReference type="PROSITE-ProRule" id="PRU01050"/>
    </source>
</evidence>
<keyword evidence="5 7" id="KW-0694">RNA-binding</keyword>
<feature type="region of interest" description="G1" evidence="8">
    <location>
        <begin position="15"/>
        <end position="22"/>
    </location>
</feature>
<evidence type="ECO:0000256" key="4">
    <source>
        <dbReference type="ARBA" id="ARBA00022741"/>
    </source>
</evidence>
<keyword evidence="7" id="KW-0699">rRNA-binding</keyword>
<protein>
    <recommendedName>
        <fullName evidence="2 7">GTPase Era</fullName>
    </recommendedName>
</protein>
<dbReference type="GO" id="GO:0005829">
    <property type="term" value="C:cytosol"/>
    <property type="evidence" value="ECO:0007669"/>
    <property type="project" value="TreeGrafter"/>
</dbReference>
<dbReference type="PANTHER" id="PTHR42698:SF1">
    <property type="entry name" value="GTPASE ERA, MITOCHONDRIAL"/>
    <property type="match status" value="1"/>
</dbReference>
<keyword evidence="7" id="KW-1003">Cell membrane</keyword>
<dbReference type="InterPro" id="IPR015946">
    <property type="entry name" value="KH_dom-like_a/b"/>
</dbReference>
<feature type="domain" description="KH type-2" evidence="10">
    <location>
        <begin position="206"/>
        <end position="282"/>
    </location>
</feature>
<dbReference type="SUPFAM" id="SSF52540">
    <property type="entry name" value="P-loop containing nucleoside triphosphate hydrolases"/>
    <property type="match status" value="1"/>
</dbReference>
<dbReference type="PANTHER" id="PTHR42698">
    <property type="entry name" value="GTPASE ERA"/>
    <property type="match status" value="1"/>
</dbReference>
<dbReference type="GO" id="GO:0070181">
    <property type="term" value="F:small ribosomal subunit rRNA binding"/>
    <property type="evidence" value="ECO:0007669"/>
    <property type="project" value="UniProtKB-UniRule"/>
</dbReference>
<comment type="function">
    <text evidence="7">An essential GTPase that binds both GDP and GTP, with rapid nucleotide exchange. Plays a role in 16S rRNA processing and 30S ribosomal subunit biogenesis and possibly also in cell cycle regulation and energy metabolism.</text>
</comment>
<reference evidence="12 13" key="1">
    <citation type="submission" date="2018-12" db="EMBL/GenBank/DDBJ databases">
        <authorList>
            <person name="Chong R.A."/>
        </authorList>
    </citation>
    <scope>NUCLEOTIDE SEQUENCE [LARGE SCALE GENOMIC DNA]</scope>
    <source>
        <strain evidence="12 13">Hla</strain>
    </source>
</reference>
<evidence type="ECO:0000256" key="2">
    <source>
        <dbReference type="ARBA" id="ARBA00020484"/>
    </source>
</evidence>
<comment type="caution">
    <text evidence="7">Lacks conserved residue(s) required for the propagation of feature annotation.</text>
</comment>
<gene>
    <name evidence="7" type="primary">era</name>
    <name evidence="12" type="ORF">D9V68_01310</name>
</gene>
<feature type="binding site" evidence="7">
    <location>
        <begin position="124"/>
        <end position="127"/>
    </location>
    <ligand>
        <name>GTP</name>
        <dbReference type="ChEBI" id="CHEBI:37565"/>
    </ligand>
</feature>
<dbReference type="CDD" id="cd04163">
    <property type="entry name" value="Era"/>
    <property type="match status" value="1"/>
</dbReference>
<dbReference type="InterPro" id="IPR005225">
    <property type="entry name" value="Small_GTP-bd"/>
</dbReference>
<dbReference type="OrthoDB" id="9805918at2"/>
<dbReference type="AlphaFoldDB" id="A0A4D6Y4V9"/>
<dbReference type="Gene3D" id="3.40.50.300">
    <property type="entry name" value="P-loop containing nucleotide triphosphate hydrolases"/>
    <property type="match status" value="1"/>
</dbReference>
<dbReference type="GO" id="GO:0005886">
    <property type="term" value="C:plasma membrane"/>
    <property type="evidence" value="ECO:0007669"/>
    <property type="project" value="UniProtKB-SubCell"/>
</dbReference>
<dbReference type="PROSITE" id="PS51713">
    <property type="entry name" value="G_ERA"/>
    <property type="match status" value="1"/>
</dbReference>
<keyword evidence="3 7" id="KW-0690">Ribosome biogenesis</keyword>
<accession>A0A4D6Y4V9</accession>
<dbReference type="Pfam" id="PF01926">
    <property type="entry name" value="MMR_HSR1"/>
    <property type="match status" value="1"/>
</dbReference>
<organism evidence="12 13">
    <name type="scientific">Buchnera aphidicola</name>
    <name type="common">Hyperomyzus lactucae</name>
    <dbReference type="NCBI Taxonomy" id="1241860"/>
    <lineage>
        <taxon>Bacteria</taxon>
        <taxon>Pseudomonadati</taxon>
        <taxon>Pseudomonadota</taxon>
        <taxon>Gammaproteobacteria</taxon>
        <taxon>Enterobacterales</taxon>
        <taxon>Erwiniaceae</taxon>
        <taxon>Buchnera</taxon>
    </lineage>
</organism>
<comment type="similarity">
    <text evidence="1 7 8 9">Belongs to the TRAFAC class TrmE-Era-EngA-EngB-Septin-like GTPase superfamily. Era GTPase family.</text>
</comment>
<dbReference type="NCBIfam" id="TIGR00231">
    <property type="entry name" value="small_GTP"/>
    <property type="match status" value="1"/>
</dbReference>
<evidence type="ECO:0000256" key="3">
    <source>
        <dbReference type="ARBA" id="ARBA00022517"/>
    </source>
</evidence>
<keyword evidence="6 7" id="KW-0342">GTP-binding</keyword>
<reference evidence="12 13" key="2">
    <citation type="submission" date="2019-05" db="EMBL/GenBank/DDBJ databases">
        <title>Genome evolution of the obligate endosymbiont Buchnera aphidicola.</title>
        <authorList>
            <person name="Moran N.A."/>
        </authorList>
    </citation>
    <scope>NUCLEOTIDE SEQUENCE [LARGE SCALE GENOMIC DNA]</scope>
    <source>
        <strain evidence="12 13">Hla</strain>
    </source>
</reference>
<keyword evidence="7" id="KW-0963">Cytoplasm</keyword>
<dbReference type="InterPro" id="IPR004044">
    <property type="entry name" value="KH_dom_type_2"/>
</dbReference>
<evidence type="ECO:0000313" key="12">
    <source>
        <dbReference type="EMBL" id="QCI20981.1"/>
    </source>
</evidence>
<comment type="subcellular location">
    <subcellularLocation>
        <location evidence="7">Cytoplasm</location>
    </subcellularLocation>
    <subcellularLocation>
        <location evidence="7">Cell membrane</location>
        <topology evidence="7">Peripheral membrane protein</topology>
    </subcellularLocation>
</comment>
<dbReference type="NCBIfam" id="TIGR00436">
    <property type="entry name" value="era"/>
    <property type="match status" value="1"/>
</dbReference>
<dbReference type="InterPro" id="IPR030388">
    <property type="entry name" value="G_ERA_dom"/>
</dbReference>
<dbReference type="NCBIfam" id="NF000908">
    <property type="entry name" value="PRK00089.1"/>
    <property type="match status" value="1"/>
</dbReference>
<feature type="domain" description="Era-type G" evidence="11">
    <location>
        <begin position="7"/>
        <end position="175"/>
    </location>
</feature>
<feature type="region of interest" description="G3" evidence="8">
    <location>
        <begin position="62"/>
        <end position="65"/>
    </location>
</feature>
<sequence length="282" mass="32954">MNIQRKYCGHITIIGKVNVGKSTLINQIIGKKISIVSRKKNTTQKNIIGVKTQEHYQAIYTDTPGVLFEKKNDQINYKKNNCYKITNNTILIIFMIDRIFWTEHDQKIFNIIKKNNVPIVILINKIDKISNKVILLPFIDFLKKKVNPKEVIPISAKKTKNIILLNKIIKSYLPEKSHIYPKNYITTNSQFFTASEIVREQLISLLGDELPSIVKVEIVSFQKTEKKEVYCIRAIIWVENVRQKRIVIGRNGEKIKKISMISRKNIEKEFHIKTHLILWVKN</sequence>
<dbReference type="RefSeq" id="WP_158357583.1">
    <property type="nucleotide sequence ID" value="NZ_CP034876.1"/>
</dbReference>
<dbReference type="GO" id="GO:0005525">
    <property type="term" value="F:GTP binding"/>
    <property type="evidence" value="ECO:0007669"/>
    <property type="project" value="UniProtKB-UniRule"/>
</dbReference>
<evidence type="ECO:0000259" key="11">
    <source>
        <dbReference type="PROSITE" id="PS51713"/>
    </source>
</evidence>
<dbReference type="InterPro" id="IPR009019">
    <property type="entry name" value="KH_sf_prok-type"/>
</dbReference>
<evidence type="ECO:0000256" key="7">
    <source>
        <dbReference type="HAMAP-Rule" id="MF_00367"/>
    </source>
</evidence>
<feature type="binding site" evidence="7">
    <location>
        <begin position="62"/>
        <end position="66"/>
    </location>
    <ligand>
        <name>GTP</name>
        <dbReference type="ChEBI" id="CHEBI:37565"/>
    </ligand>
</feature>
<dbReference type="SUPFAM" id="SSF54814">
    <property type="entry name" value="Prokaryotic type KH domain (KH-domain type II)"/>
    <property type="match status" value="1"/>
</dbReference>
<dbReference type="Proteomes" id="UP000298738">
    <property type="component" value="Chromosome"/>
</dbReference>
<evidence type="ECO:0000256" key="1">
    <source>
        <dbReference type="ARBA" id="ARBA00007921"/>
    </source>
</evidence>
<dbReference type="InterPro" id="IPR006073">
    <property type="entry name" value="GTP-bd"/>
</dbReference>